<protein>
    <recommendedName>
        <fullName evidence="4">C2 domain-containing protein</fullName>
    </recommendedName>
</protein>
<dbReference type="PRINTS" id="PR00360">
    <property type="entry name" value="C2DOMAIN"/>
</dbReference>
<feature type="compositionally biased region" description="Polar residues" evidence="3">
    <location>
        <begin position="16"/>
        <end position="25"/>
    </location>
</feature>
<dbReference type="Proteomes" id="UP000324800">
    <property type="component" value="Unassembled WGS sequence"/>
</dbReference>
<organism evidence="5 6">
    <name type="scientific">Streblomastix strix</name>
    <dbReference type="NCBI Taxonomy" id="222440"/>
    <lineage>
        <taxon>Eukaryota</taxon>
        <taxon>Metamonada</taxon>
        <taxon>Preaxostyla</taxon>
        <taxon>Oxymonadida</taxon>
        <taxon>Streblomastigidae</taxon>
        <taxon>Streblomastix</taxon>
    </lineage>
</organism>
<comment type="caution">
    <text evidence="5">The sequence shown here is derived from an EMBL/GenBank/DDBJ whole genome shotgun (WGS) entry which is preliminary data.</text>
</comment>
<dbReference type="GO" id="GO:0005509">
    <property type="term" value="F:calcium ion binding"/>
    <property type="evidence" value="ECO:0007669"/>
    <property type="project" value="TreeGrafter"/>
</dbReference>
<sequence>DFKGKKEKRSIDFSGINKNYGQNAGTGDFEISYIPEGETIQNEVIEQPPQVETEQQAPVEEEDLIARKKRKTKNEQQLFEKDGFEQQEEQSQAVEEEPVQQQEQEQEQIPNNDECPKGIVEVTVFGVKNVAAMDSNGKSDPFIKVIVGGNEQKTQKKKNTLNAEFNETFKFDFDPSTTDQRDIKLELWDYDTIGDNDQIGNASFPV</sequence>
<dbReference type="Pfam" id="PF00168">
    <property type="entry name" value="C2"/>
    <property type="match status" value="1"/>
</dbReference>
<reference evidence="5 6" key="1">
    <citation type="submission" date="2019-03" db="EMBL/GenBank/DDBJ databases">
        <title>Single cell metagenomics reveals metabolic interactions within the superorganism composed of flagellate Streblomastix strix and complex community of Bacteroidetes bacteria on its surface.</title>
        <authorList>
            <person name="Treitli S.C."/>
            <person name="Kolisko M."/>
            <person name="Husnik F."/>
            <person name="Keeling P."/>
            <person name="Hampl V."/>
        </authorList>
    </citation>
    <scope>NUCLEOTIDE SEQUENCE [LARGE SCALE GENOMIC DNA]</scope>
    <source>
        <strain evidence="5">ST1C</strain>
    </source>
</reference>
<feature type="region of interest" description="Disordered" evidence="3">
    <location>
        <begin position="1"/>
        <end position="116"/>
    </location>
</feature>
<dbReference type="AlphaFoldDB" id="A0A5J4T5B7"/>
<dbReference type="GO" id="GO:0016020">
    <property type="term" value="C:membrane"/>
    <property type="evidence" value="ECO:0007669"/>
    <property type="project" value="TreeGrafter"/>
</dbReference>
<feature type="non-terminal residue" evidence="5">
    <location>
        <position position="1"/>
    </location>
</feature>
<dbReference type="CDD" id="cd00030">
    <property type="entry name" value="C2"/>
    <property type="match status" value="1"/>
</dbReference>
<dbReference type="PANTHER" id="PTHR45911">
    <property type="entry name" value="C2 DOMAIN-CONTAINING PROTEIN"/>
    <property type="match status" value="1"/>
</dbReference>
<evidence type="ECO:0000313" key="6">
    <source>
        <dbReference type="Proteomes" id="UP000324800"/>
    </source>
</evidence>
<accession>A0A5J4T5B7</accession>
<keyword evidence="1" id="KW-0479">Metal-binding</keyword>
<evidence type="ECO:0000259" key="4">
    <source>
        <dbReference type="PROSITE" id="PS50004"/>
    </source>
</evidence>
<gene>
    <name evidence="5" type="ORF">EZS28_051502</name>
</gene>
<evidence type="ECO:0000256" key="2">
    <source>
        <dbReference type="ARBA" id="ARBA00022837"/>
    </source>
</evidence>
<dbReference type="SMART" id="SM00239">
    <property type="entry name" value="C2"/>
    <property type="match status" value="1"/>
</dbReference>
<feature type="domain" description="C2" evidence="4">
    <location>
        <begin position="101"/>
        <end position="206"/>
    </location>
</feature>
<name>A0A5J4T5B7_9EUKA</name>
<keyword evidence="2" id="KW-0106">Calcium</keyword>
<feature type="compositionally biased region" description="Polar residues" evidence="3">
    <location>
        <begin position="39"/>
        <end position="56"/>
    </location>
</feature>
<dbReference type="PROSITE" id="PS50004">
    <property type="entry name" value="C2"/>
    <property type="match status" value="1"/>
</dbReference>
<dbReference type="InterPro" id="IPR000008">
    <property type="entry name" value="C2_dom"/>
</dbReference>
<dbReference type="SUPFAM" id="SSF49562">
    <property type="entry name" value="C2 domain (Calcium/lipid-binding domain, CaLB)"/>
    <property type="match status" value="1"/>
</dbReference>
<dbReference type="EMBL" id="SNRW01038981">
    <property type="protein sequence ID" value="KAA6352971.1"/>
    <property type="molecule type" value="Genomic_DNA"/>
</dbReference>
<proteinExistence type="predicted"/>
<dbReference type="PANTHER" id="PTHR45911:SF4">
    <property type="entry name" value="MULTIPLE C2 AND TRANSMEMBRANE DOMAIN-CONTAINING PROTEIN"/>
    <property type="match status" value="1"/>
</dbReference>
<feature type="compositionally biased region" description="Low complexity" evidence="3">
    <location>
        <begin position="89"/>
        <end position="103"/>
    </location>
</feature>
<dbReference type="InterPro" id="IPR035892">
    <property type="entry name" value="C2_domain_sf"/>
</dbReference>
<dbReference type="Gene3D" id="2.60.40.150">
    <property type="entry name" value="C2 domain"/>
    <property type="match status" value="1"/>
</dbReference>
<dbReference type="OrthoDB" id="270970at2759"/>
<evidence type="ECO:0000313" key="5">
    <source>
        <dbReference type="EMBL" id="KAA6352971.1"/>
    </source>
</evidence>
<evidence type="ECO:0000256" key="1">
    <source>
        <dbReference type="ARBA" id="ARBA00022723"/>
    </source>
</evidence>
<evidence type="ECO:0000256" key="3">
    <source>
        <dbReference type="SAM" id="MobiDB-lite"/>
    </source>
</evidence>